<dbReference type="GO" id="GO:0005506">
    <property type="term" value="F:iron ion binding"/>
    <property type="evidence" value="ECO:0007669"/>
    <property type="project" value="InterPro"/>
</dbReference>
<dbReference type="GO" id="GO:0016020">
    <property type="term" value="C:membrane"/>
    <property type="evidence" value="ECO:0007669"/>
    <property type="project" value="UniProtKB-SubCell"/>
</dbReference>
<comment type="subcellular location">
    <subcellularLocation>
        <location evidence="2">Membrane</location>
    </subcellularLocation>
</comment>
<evidence type="ECO:0000256" key="6">
    <source>
        <dbReference type="ARBA" id="ARBA00022692"/>
    </source>
</evidence>
<evidence type="ECO:0000313" key="16">
    <source>
        <dbReference type="Proteomes" id="UP000714275"/>
    </source>
</evidence>
<dbReference type="Proteomes" id="UP000714275">
    <property type="component" value="Unassembled WGS sequence"/>
</dbReference>
<keyword evidence="12" id="KW-0472">Membrane</keyword>
<keyword evidence="8" id="KW-1133">Transmembrane helix</keyword>
<comment type="cofactor">
    <cofactor evidence="1 13">
        <name>heme</name>
        <dbReference type="ChEBI" id="CHEBI:30413"/>
    </cofactor>
</comment>
<protein>
    <submittedName>
        <fullName evidence="15">Cytochrome P450</fullName>
    </submittedName>
</protein>
<evidence type="ECO:0000256" key="1">
    <source>
        <dbReference type="ARBA" id="ARBA00001971"/>
    </source>
</evidence>
<evidence type="ECO:0000256" key="4">
    <source>
        <dbReference type="ARBA" id="ARBA00010617"/>
    </source>
</evidence>
<evidence type="ECO:0000256" key="9">
    <source>
        <dbReference type="ARBA" id="ARBA00023002"/>
    </source>
</evidence>
<dbReference type="CDD" id="cd11069">
    <property type="entry name" value="CYP_FUM15-like"/>
    <property type="match status" value="1"/>
</dbReference>
<evidence type="ECO:0000256" key="8">
    <source>
        <dbReference type="ARBA" id="ARBA00022989"/>
    </source>
</evidence>
<evidence type="ECO:0000256" key="7">
    <source>
        <dbReference type="ARBA" id="ARBA00022723"/>
    </source>
</evidence>
<evidence type="ECO:0000256" key="14">
    <source>
        <dbReference type="SAM" id="SignalP"/>
    </source>
</evidence>
<dbReference type="PANTHER" id="PTHR24305">
    <property type="entry name" value="CYTOCHROME P450"/>
    <property type="match status" value="1"/>
</dbReference>
<dbReference type="InterPro" id="IPR001128">
    <property type="entry name" value="Cyt_P450"/>
</dbReference>
<organism evidence="15 16">
    <name type="scientific">Suillus placidus</name>
    <dbReference type="NCBI Taxonomy" id="48579"/>
    <lineage>
        <taxon>Eukaryota</taxon>
        <taxon>Fungi</taxon>
        <taxon>Dikarya</taxon>
        <taxon>Basidiomycota</taxon>
        <taxon>Agaricomycotina</taxon>
        <taxon>Agaricomycetes</taxon>
        <taxon>Agaricomycetidae</taxon>
        <taxon>Boletales</taxon>
        <taxon>Suillineae</taxon>
        <taxon>Suillaceae</taxon>
        <taxon>Suillus</taxon>
    </lineage>
</organism>
<dbReference type="InterPro" id="IPR002401">
    <property type="entry name" value="Cyt_P450_E_grp-I"/>
</dbReference>
<comment type="similarity">
    <text evidence="4">Belongs to the cytochrome P450 family.</text>
</comment>
<dbReference type="InterPro" id="IPR050121">
    <property type="entry name" value="Cytochrome_P450_monoxygenase"/>
</dbReference>
<feature type="signal peptide" evidence="14">
    <location>
        <begin position="1"/>
        <end position="20"/>
    </location>
</feature>
<keyword evidence="9" id="KW-0560">Oxidoreductase</keyword>
<dbReference type="AlphaFoldDB" id="A0A9P6ZNC7"/>
<evidence type="ECO:0000256" key="5">
    <source>
        <dbReference type="ARBA" id="ARBA00022617"/>
    </source>
</evidence>
<evidence type="ECO:0000313" key="15">
    <source>
        <dbReference type="EMBL" id="KAG1773336.1"/>
    </source>
</evidence>
<dbReference type="PRINTS" id="PR00463">
    <property type="entry name" value="EP450I"/>
</dbReference>
<keyword evidence="6" id="KW-0812">Transmembrane</keyword>
<dbReference type="Gene3D" id="1.10.630.10">
    <property type="entry name" value="Cytochrome P450"/>
    <property type="match status" value="1"/>
</dbReference>
<evidence type="ECO:0000256" key="13">
    <source>
        <dbReference type="PIRSR" id="PIRSR602401-1"/>
    </source>
</evidence>
<feature type="binding site" description="axial binding residue" evidence="13">
    <location>
        <position position="486"/>
    </location>
    <ligand>
        <name>heme</name>
        <dbReference type="ChEBI" id="CHEBI:30413"/>
    </ligand>
    <ligandPart>
        <name>Fe</name>
        <dbReference type="ChEBI" id="CHEBI:18248"/>
    </ligandPart>
</feature>
<dbReference type="OrthoDB" id="1470350at2759"/>
<keyword evidence="10 13" id="KW-0408">Iron</keyword>
<dbReference type="PANTHER" id="PTHR24305:SF166">
    <property type="entry name" value="CYTOCHROME P450 12A4, MITOCHONDRIAL-RELATED"/>
    <property type="match status" value="1"/>
</dbReference>
<keyword evidence="5 13" id="KW-0349">Heme</keyword>
<keyword evidence="11" id="KW-0503">Monooxygenase</keyword>
<feature type="chain" id="PRO_5040433253" evidence="14">
    <location>
        <begin position="21"/>
        <end position="543"/>
    </location>
</feature>
<dbReference type="PRINTS" id="PR00385">
    <property type="entry name" value="P450"/>
</dbReference>
<accession>A0A9P6ZNC7</accession>
<dbReference type="SUPFAM" id="SSF48264">
    <property type="entry name" value="Cytochrome P450"/>
    <property type="match status" value="1"/>
</dbReference>
<name>A0A9P6ZNC7_9AGAM</name>
<evidence type="ECO:0000256" key="10">
    <source>
        <dbReference type="ARBA" id="ARBA00023004"/>
    </source>
</evidence>
<comment type="caution">
    <text evidence="15">The sequence shown here is derived from an EMBL/GenBank/DDBJ whole genome shotgun (WGS) entry which is preliminary data.</text>
</comment>
<evidence type="ECO:0000256" key="2">
    <source>
        <dbReference type="ARBA" id="ARBA00004370"/>
    </source>
</evidence>
<dbReference type="Pfam" id="PF00067">
    <property type="entry name" value="p450"/>
    <property type="match status" value="1"/>
</dbReference>
<sequence>MQHAWLLLFAVGLILYAVWGRYFMRSPLDNIPGPLVNIGNLNQIFARYAWDFHKMLAERYGPVSKFYGLFGARELYVFDPKAMYHIMVKDQHIFEVTPAFVATNKVLFGDGLLSTSGEHHRKQRKMLNPVFSISHVRDMVPAFLEVTKCLRDSIAAQVEHGPREINMLEWLNRTALELVGQSGLGYSFDCLKEGYANPYSTAVKNLPYAFQPTIFKVSVARKFLPFLINVGSPNFRRFVVNFFLWKALKEICGIVDVMDETSMKVFEEKKRALSNGDDAVLHQVGEGKDIISILLRANMDASAEDRLPDSELVAQMSTLVFAATHTTAGALCRTLLTLAHHQDAQNTLCEEIQQAVAELGELDYDALANLPYFDAVRRETLRLYPPVTMVARTALDDIVLPFSRPVKGDDGTYMREVLVPKNTNVIVSILNSNRDPGIWGDDALEWKPERWLSPLPQSVVDAGIPLSPVMTYFSSRMTFIGGGRACIGFMFSELEMKIVLCILIQTFKFTPTKEIDWTMQVSSPNVKGSEDEKWQLPLQVESR</sequence>
<comment type="pathway">
    <text evidence="3">Secondary metabolite biosynthesis; terpenoid biosynthesis.</text>
</comment>
<evidence type="ECO:0000256" key="11">
    <source>
        <dbReference type="ARBA" id="ARBA00023033"/>
    </source>
</evidence>
<reference evidence="15" key="1">
    <citation type="journal article" date="2020" name="New Phytol.">
        <title>Comparative genomics reveals dynamic genome evolution in host specialist ectomycorrhizal fungi.</title>
        <authorList>
            <person name="Lofgren L.A."/>
            <person name="Nguyen N.H."/>
            <person name="Vilgalys R."/>
            <person name="Ruytinx J."/>
            <person name="Liao H.L."/>
            <person name="Branco S."/>
            <person name="Kuo A."/>
            <person name="LaButti K."/>
            <person name="Lipzen A."/>
            <person name="Andreopoulos W."/>
            <person name="Pangilinan J."/>
            <person name="Riley R."/>
            <person name="Hundley H."/>
            <person name="Na H."/>
            <person name="Barry K."/>
            <person name="Grigoriev I.V."/>
            <person name="Stajich J.E."/>
            <person name="Kennedy P.G."/>
        </authorList>
    </citation>
    <scope>NUCLEOTIDE SEQUENCE</scope>
    <source>
        <strain evidence="15">DOB743</strain>
    </source>
</reference>
<dbReference type="GO" id="GO:0016705">
    <property type="term" value="F:oxidoreductase activity, acting on paired donors, with incorporation or reduction of molecular oxygen"/>
    <property type="evidence" value="ECO:0007669"/>
    <property type="project" value="InterPro"/>
</dbReference>
<evidence type="ECO:0000256" key="12">
    <source>
        <dbReference type="ARBA" id="ARBA00023136"/>
    </source>
</evidence>
<dbReference type="GO" id="GO:0020037">
    <property type="term" value="F:heme binding"/>
    <property type="evidence" value="ECO:0007669"/>
    <property type="project" value="InterPro"/>
</dbReference>
<dbReference type="InterPro" id="IPR036396">
    <property type="entry name" value="Cyt_P450_sf"/>
</dbReference>
<keyword evidence="16" id="KW-1185">Reference proteome</keyword>
<evidence type="ECO:0000256" key="3">
    <source>
        <dbReference type="ARBA" id="ARBA00004721"/>
    </source>
</evidence>
<gene>
    <name evidence="15" type="ORF">EV702DRAFT_975960</name>
</gene>
<dbReference type="GO" id="GO:0004497">
    <property type="term" value="F:monooxygenase activity"/>
    <property type="evidence" value="ECO:0007669"/>
    <property type="project" value="UniProtKB-KW"/>
</dbReference>
<keyword evidence="14" id="KW-0732">Signal</keyword>
<proteinExistence type="inferred from homology"/>
<keyword evidence="7 13" id="KW-0479">Metal-binding</keyword>
<dbReference type="EMBL" id="JABBWD010000048">
    <property type="protein sequence ID" value="KAG1773336.1"/>
    <property type="molecule type" value="Genomic_DNA"/>
</dbReference>